<organism evidence="8 9">
    <name type="scientific">Solanum verrucosum</name>
    <dbReference type="NCBI Taxonomy" id="315347"/>
    <lineage>
        <taxon>Eukaryota</taxon>
        <taxon>Viridiplantae</taxon>
        <taxon>Streptophyta</taxon>
        <taxon>Embryophyta</taxon>
        <taxon>Tracheophyta</taxon>
        <taxon>Spermatophyta</taxon>
        <taxon>Magnoliopsida</taxon>
        <taxon>eudicotyledons</taxon>
        <taxon>Gunneridae</taxon>
        <taxon>Pentapetalae</taxon>
        <taxon>asterids</taxon>
        <taxon>lamiids</taxon>
        <taxon>Solanales</taxon>
        <taxon>Solanaceae</taxon>
        <taxon>Solanoideae</taxon>
        <taxon>Solaneae</taxon>
        <taxon>Solanum</taxon>
    </lineage>
</organism>
<keyword evidence="1" id="KW-0808">Transferase</keyword>
<name>A0AAF0U9B2_SOLVR</name>
<evidence type="ECO:0000256" key="4">
    <source>
        <dbReference type="ARBA" id="ARBA00022759"/>
    </source>
</evidence>
<dbReference type="GO" id="GO:0016787">
    <property type="term" value="F:hydrolase activity"/>
    <property type="evidence" value="ECO:0007669"/>
    <property type="project" value="UniProtKB-KW"/>
</dbReference>
<evidence type="ECO:0000259" key="7">
    <source>
        <dbReference type="Pfam" id="PF17917"/>
    </source>
</evidence>
<evidence type="ECO:0000256" key="1">
    <source>
        <dbReference type="ARBA" id="ARBA00022679"/>
    </source>
</evidence>
<evidence type="ECO:0000256" key="6">
    <source>
        <dbReference type="ARBA" id="ARBA00022918"/>
    </source>
</evidence>
<dbReference type="EMBL" id="CP133619">
    <property type="protein sequence ID" value="WMV41459.1"/>
    <property type="molecule type" value="Genomic_DNA"/>
</dbReference>
<proteinExistence type="predicted"/>
<dbReference type="AlphaFoldDB" id="A0AAF0U9B2"/>
<keyword evidence="5" id="KW-0378">Hydrolase</keyword>
<feature type="domain" description="Reverse transcriptase RNase H-like" evidence="7">
    <location>
        <begin position="2"/>
        <end position="42"/>
    </location>
</feature>
<dbReference type="Proteomes" id="UP001234989">
    <property type="component" value="Chromosome 8"/>
</dbReference>
<gene>
    <name evidence="8" type="ORF">MTR67_034844</name>
</gene>
<sequence>MYYNASSIGLVFVLMQHGKVITYASWQLRKHEKNYPTYDLELPRELNLRQRQWLKLLKDYDVDILYHPGKANVAADALSHRSMGSLSYLGVMRRELA</sequence>
<dbReference type="PANTHER" id="PTHR34072">
    <property type="entry name" value="ENZYMATIC POLYPROTEIN-RELATED"/>
    <property type="match status" value="1"/>
</dbReference>
<evidence type="ECO:0000313" key="9">
    <source>
        <dbReference type="Proteomes" id="UP001234989"/>
    </source>
</evidence>
<evidence type="ECO:0000256" key="2">
    <source>
        <dbReference type="ARBA" id="ARBA00022695"/>
    </source>
</evidence>
<keyword evidence="4" id="KW-0255">Endonuclease</keyword>
<keyword evidence="9" id="KW-1185">Reference proteome</keyword>
<evidence type="ECO:0000256" key="5">
    <source>
        <dbReference type="ARBA" id="ARBA00022801"/>
    </source>
</evidence>
<dbReference type="SUPFAM" id="SSF56672">
    <property type="entry name" value="DNA/RNA polymerases"/>
    <property type="match status" value="1"/>
</dbReference>
<evidence type="ECO:0000313" key="8">
    <source>
        <dbReference type="EMBL" id="WMV41459.1"/>
    </source>
</evidence>
<dbReference type="InterPro" id="IPR041373">
    <property type="entry name" value="RT_RNaseH"/>
</dbReference>
<protein>
    <recommendedName>
        <fullName evidence="7">Reverse transcriptase RNase H-like domain-containing protein</fullName>
    </recommendedName>
</protein>
<reference evidence="8" key="1">
    <citation type="submission" date="2023-08" db="EMBL/GenBank/DDBJ databases">
        <title>A de novo genome assembly of Solanum verrucosum Schlechtendal, a Mexican diploid species geographically isolated from the other diploid A-genome species in potato relatives.</title>
        <authorList>
            <person name="Hosaka K."/>
        </authorList>
    </citation>
    <scope>NUCLEOTIDE SEQUENCE</scope>
    <source>
        <tissue evidence="8">Young leaves</tissue>
    </source>
</reference>
<dbReference type="GO" id="GO:0003964">
    <property type="term" value="F:RNA-directed DNA polymerase activity"/>
    <property type="evidence" value="ECO:0007669"/>
    <property type="project" value="UniProtKB-KW"/>
</dbReference>
<dbReference type="PANTHER" id="PTHR34072:SF59">
    <property type="entry name" value="CCHC-TYPE INTEGRASE"/>
    <property type="match status" value="1"/>
</dbReference>
<accession>A0AAF0U9B2</accession>
<dbReference type="GO" id="GO:0004519">
    <property type="term" value="F:endonuclease activity"/>
    <property type="evidence" value="ECO:0007669"/>
    <property type="project" value="UniProtKB-KW"/>
</dbReference>
<evidence type="ECO:0000256" key="3">
    <source>
        <dbReference type="ARBA" id="ARBA00022722"/>
    </source>
</evidence>
<dbReference type="InterPro" id="IPR043502">
    <property type="entry name" value="DNA/RNA_pol_sf"/>
</dbReference>
<keyword evidence="3" id="KW-0540">Nuclease</keyword>
<keyword evidence="6" id="KW-0695">RNA-directed DNA polymerase</keyword>
<keyword evidence="2" id="KW-0548">Nucleotidyltransferase</keyword>
<dbReference type="Pfam" id="PF17917">
    <property type="entry name" value="RT_RNaseH"/>
    <property type="match status" value="1"/>
</dbReference>